<dbReference type="InterPro" id="IPR003265">
    <property type="entry name" value="HhH-GPD_domain"/>
</dbReference>
<comment type="similarity">
    <text evidence="3">Belongs to the Nth/MutY family.</text>
</comment>
<feature type="domain" description="HhH-GPD" evidence="15">
    <location>
        <begin position="75"/>
        <end position="227"/>
    </location>
</feature>
<dbReference type="PANTHER" id="PTHR42944">
    <property type="entry name" value="ADENINE DNA GLYCOSYLASE"/>
    <property type="match status" value="1"/>
</dbReference>
<dbReference type="Proteomes" id="UP000290517">
    <property type="component" value="Unassembled WGS sequence"/>
</dbReference>
<evidence type="ECO:0000256" key="1">
    <source>
        <dbReference type="ARBA" id="ARBA00000843"/>
    </source>
</evidence>
<evidence type="ECO:0000256" key="5">
    <source>
        <dbReference type="ARBA" id="ARBA00022023"/>
    </source>
</evidence>
<dbReference type="Gene3D" id="1.10.340.30">
    <property type="entry name" value="Hypothetical protein, domain 2"/>
    <property type="match status" value="1"/>
</dbReference>
<evidence type="ECO:0000256" key="6">
    <source>
        <dbReference type="ARBA" id="ARBA00022485"/>
    </source>
</evidence>
<dbReference type="CDD" id="cd00056">
    <property type="entry name" value="ENDO3c"/>
    <property type="match status" value="1"/>
</dbReference>
<dbReference type="OrthoDB" id="9802365at2"/>
<keyword evidence="9" id="KW-0378">Hydrolase</keyword>
<evidence type="ECO:0000313" key="19">
    <source>
        <dbReference type="Proteomes" id="UP000290517"/>
    </source>
</evidence>
<dbReference type="AlphaFoldDB" id="A0A4Q1KS11"/>
<keyword evidence="6" id="KW-0004">4Fe-4S</keyword>
<evidence type="ECO:0000256" key="7">
    <source>
        <dbReference type="ARBA" id="ARBA00022723"/>
    </source>
</evidence>
<keyword evidence="7" id="KW-0479">Metal-binding</keyword>
<dbReference type="InterPro" id="IPR011257">
    <property type="entry name" value="DNA_glycosylase"/>
</dbReference>
<dbReference type="PROSITE" id="PS01155">
    <property type="entry name" value="ENDONUCLEASE_III_2"/>
    <property type="match status" value="1"/>
</dbReference>
<dbReference type="EC" id="3.2.2.31" evidence="4"/>
<comment type="catalytic activity">
    <reaction evidence="1">
        <text>Hydrolyzes free adenine bases from 7,8-dihydro-8-oxoguanine:adenine mismatched double-stranded DNA, leaving an apurinic site.</text>
        <dbReference type="EC" id="3.2.2.31"/>
    </reaction>
</comment>
<comment type="caution">
    <text evidence="17">The sequence shown here is derived from an EMBL/GenBank/DDBJ whole genome shotgun (WGS) entry which is preliminary data.</text>
</comment>
<evidence type="ECO:0000313" key="18">
    <source>
        <dbReference type="Proteomes" id="UP000289805"/>
    </source>
</evidence>
<keyword evidence="12" id="KW-0234">DNA repair</keyword>
<dbReference type="PANTHER" id="PTHR42944:SF1">
    <property type="entry name" value="ADENINE DNA GLYCOSYLASE"/>
    <property type="match status" value="1"/>
</dbReference>
<evidence type="ECO:0000256" key="14">
    <source>
        <dbReference type="SAM" id="MobiDB-lite"/>
    </source>
</evidence>
<evidence type="ECO:0000256" key="4">
    <source>
        <dbReference type="ARBA" id="ARBA00012045"/>
    </source>
</evidence>
<dbReference type="InterPro" id="IPR004035">
    <property type="entry name" value="Endouclease-III_FeS-bd_BS"/>
</dbReference>
<sequence>MSPSSTTSAVGPTTGPRTTAARTTDPRAALTSLPGPDPYADLRDAVGQWFGANARDLPWRRDDCSPWGVLVSEVMLQQTPVVRVEPAWRAWMERWPDPADLAAAATADVLRAWGRLGYPRRALRLQDCARAIVERHTGRVPHGSDALLALPGVGEYTAAAVTAFAHGRRAVVVDTNVRRVLARAVSGTALPAPSYTAAERRLATQVAPAEDAEAALWAAASMELGALVCTARSPRCEACPVADLCAWRAAGSPPDEHGARRRTQAWEGTDRQARGRVMAALRGSDGPVHRDVVAGLWPDAAQLGRCVASLVEDGLLEQDGDVYRLPA</sequence>
<gene>
    <name evidence="16" type="ORF">EQW73_14950</name>
    <name evidence="17" type="ORF">EQW78_12930</name>
</gene>
<dbReference type="Proteomes" id="UP000289805">
    <property type="component" value="Unassembled WGS sequence"/>
</dbReference>
<dbReference type="GO" id="GO:0034039">
    <property type="term" value="F:8-oxo-7,8-dihydroguanine DNA N-glycosylase activity"/>
    <property type="evidence" value="ECO:0007669"/>
    <property type="project" value="TreeGrafter"/>
</dbReference>
<reference evidence="18 19" key="1">
    <citation type="submission" date="2019-01" db="EMBL/GenBank/DDBJ databases">
        <title>Oerskovia turbata Genome sequencing and assembly.</title>
        <authorList>
            <person name="Dou T."/>
        </authorList>
    </citation>
    <scope>NUCLEOTIDE SEQUENCE [LARGE SCALE GENOMIC DNA]</scope>
    <source>
        <strain evidence="17 18">JCM12123</strain>
        <strain evidence="16 19">JCM3160</strain>
    </source>
</reference>
<evidence type="ECO:0000256" key="13">
    <source>
        <dbReference type="ARBA" id="ARBA00023295"/>
    </source>
</evidence>
<keyword evidence="8" id="KW-0227">DNA damage</keyword>
<keyword evidence="13" id="KW-0326">Glycosidase</keyword>
<dbReference type="SUPFAM" id="SSF48150">
    <property type="entry name" value="DNA-glycosylase"/>
    <property type="match status" value="1"/>
</dbReference>
<dbReference type="FunFam" id="1.10.340.30:FF:000003">
    <property type="entry name" value="A/G-specific adenine glycosylase"/>
    <property type="match status" value="1"/>
</dbReference>
<dbReference type="GO" id="GO:0051539">
    <property type="term" value="F:4 iron, 4 sulfur cluster binding"/>
    <property type="evidence" value="ECO:0007669"/>
    <property type="project" value="UniProtKB-KW"/>
</dbReference>
<dbReference type="GO" id="GO:0046872">
    <property type="term" value="F:metal ion binding"/>
    <property type="evidence" value="ECO:0007669"/>
    <property type="project" value="UniProtKB-KW"/>
</dbReference>
<dbReference type="InterPro" id="IPR044298">
    <property type="entry name" value="MIG/MutY"/>
</dbReference>
<dbReference type="Pfam" id="PF10576">
    <property type="entry name" value="EndIII_4Fe-2S"/>
    <property type="match status" value="1"/>
</dbReference>
<evidence type="ECO:0000256" key="3">
    <source>
        <dbReference type="ARBA" id="ARBA00008343"/>
    </source>
</evidence>
<comment type="cofactor">
    <cofactor evidence="2">
        <name>[4Fe-4S] cluster</name>
        <dbReference type="ChEBI" id="CHEBI:49883"/>
    </cofactor>
</comment>
<dbReference type="EMBL" id="SDJQ01000016">
    <property type="protein sequence ID" value="RXR32888.1"/>
    <property type="molecule type" value="Genomic_DNA"/>
</dbReference>
<feature type="compositionally biased region" description="Polar residues" evidence="14">
    <location>
        <begin position="1"/>
        <end position="11"/>
    </location>
</feature>
<organism evidence="17 18">
    <name type="scientific">Oerskovia turbata</name>
    <dbReference type="NCBI Taxonomy" id="1713"/>
    <lineage>
        <taxon>Bacteria</taxon>
        <taxon>Bacillati</taxon>
        <taxon>Actinomycetota</taxon>
        <taxon>Actinomycetes</taxon>
        <taxon>Micrococcales</taxon>
        <taxon>Cellulomonadaceae</taxon>
        <taxon>Oerskovia</taxon>
    </lineage>
</organism>
<dbReference type="GO" id="GO:0035485">
    <property type="term" value="F:adenine/guanine mispair binding"/>
    <property type="evidence" value="ECO:0007669"/>
    <property type="project" value="TreeGrafter"/>
</dbReference>
<feature type="region of interest" description="Disordered" evidence="14">
    <location>
        <begin position="252"/>
        <end position="271"/>
    </location>
</feature>
<dbReference type="RefSeq" id="WP_084690241.1">
    <property type="nucleotide sequence ID" value="NZ_JOFV01000011.1"/>
</dbReference>
<evidence type="ECO:0000256" key="10">
    <source>
        <dbReference type="ARBA" id="ARBA00023004"/>
    </source>
</evidence>
<evidence type="ECO:0000313" key="16">
    <source>
        <dbReference type="EMBL" id="RXR23618.1"/>
    </source>
</evidence>
<dbReference type="SMART" id="SM00478">
    <property type="entry name" value="ENDO3c"/>
    <property type="match status" value="1"/>
</dbReference>
<dbReference type="GO" id="GO:0006284">
    <property type="term" value="P:base-excision repair"/>
    <property type="evidence" value="ECO:0007669"/>
    <property type="project" value="InterPro"/>
</dbReference>
<accession>A0A4Q1KS11</accession>
<evidence type="ECO:0000259" key="15">
    <source>
        <dbReference type="SMART" id="SM00478"/>
    </source>
</evidence>
<evidence type="ECO:0000256" key="8">
    <source>
        <dbReference type="ARBA" id="ARBA00022763"/>
    </source>
</evidence>
<evidence type="ECO:0000256" key="12">
    <source>
        <dbReference type="ARBA" id="ARBA00023204"/>
    </source>
</evidence>
<dbReference type="GO" id="GO:0000701">
    <property type="term" value="F:purine-specific mismatch base pair DNA N-glycosylase activity"/>
    <property type="evidence" value="ECO:0007669"/>
    <property type="project" value="UniProtKB-EC"/>
</dbReference>
<keyword evidence="10" id="KW-0408">Iron</keyword>
<evidence type="ECO:0000256" key="9">
    <source>
        <dbReference type="ARBA" id="ARBA00022801"/>
    </source>
</evidence>
<dbReference type="SMART" id="SM00525">
    <property type="entry name" value="FES"/>
    <property type="match status" value="1"/>
</dbReference>
<protein>
    <recommendedName>
        <fullName evidence="5">Adenine DNA glycosylase</fullName>
        <ecNumber evidence="4">3.2.2.31</ecNumber>
    </recommendedName>
</protein>
<dbReference type="Gene3D" id="1.10.1670.10">
    <property type="entry name" value="Helix-hairpin-Helix base-excision DNA repair enzymes (C-terminal)"/>
    <property type="match status" value="1"/>
</dbReference>
<dbReference type="GO" id="GO:0006298">
    <property type="term" value="P:mismatch repair"/>
    <property type="evidence" value="ECO:0007669"/>
    <property type="project" value="TreeGrafter"/>
</dbReference>
<feature type="region of interest" description="Disordered" evidence="14">
    <location>
        <begin position="1"/>
        <end position="37"/>
    </location>
</feature>
<evidence type="ECO:0000313" key="17">
    <source>
        <dbReference type="EMBL" id="RXR32888.1"/>
    </source>
</evidence>
<name>A0A4Q1KS11_9CELL</name>
<proteinExistence type="inferred from homology"/>
<dbReference type="InterPro" id="IPR004036">
    <property type="entry name" value="Endonuclease-III-like_CS2"/>
</dbReference>
<evidence type="ECO:0000256" key="11">
    <source>
        <dbReference type="ARBA" id="ARBA00023014"/>
    </source>
</evidence>
<dbReference type="GO" id="GO:0032357">
    <property type="term" value="F:oxidized purine DNA binding"/>
    <property type="evidence" value="ECO:0007669"/>
    <property type="project" value="TreeGrafter"/>
</dbReference>
<keyword evidence="11" id="KW-0411">Iron-sulfur</keyword>
<dbReference type="PROSITE" id="PS00764">
    <property type="entry name" value="ENDONUCLEASE_III_1"/>
    <property type="match status" value="1"/>
</dbReference>
<evidence type="ECO:0000256" key="2">
    <source>
        <dbReference type="ARBA" id="ARBA00001966"/>
    </source>
</evidence>
<dbReference type="EMBL" id="SDJR01000010">
    <property type="protein sequence ID" value="RXR23618.1"/>
    <property type="molecule type" value="Genomic_DNA"/>
</dbReference>
<feature type="compositionally biased region" description="Low complexity" evidence="14">
    <location>
        <begin position="12"/>
        <end position="31"/>
    </location>
</feature>
<dbReference type="STRING" id="1713.GCA_000718325_02564"/>
<keyword evidence="19" id="KW-1185">Reference proteome</keyword>
<dbReference type="Pfam" id="PF00730">
    <property type="entry name" value="HhH-GPD"/>
    <property type="match status" value="1"/>
</dbReference>
<dbReference type="InterPro" id="IPR023170">
    <property type="entry name" value="HhH_base_excis_C"/>
</dbReference>
<dbReference type="InterPro" id="IPR003651">
    <property type="entry name" value="Endonuclease3_FeS-loop_motif"/>
</dbReference>